<keyword evidence="2" id="KW-1185">Reference proteome</keyword>
<dbReference type="Gene3D" id="2.60.120.200">
    <property type="match status" value="1"/>
</dbReference>
<dbReference type="PROSITE" id="PS51257">
    <property type="entry name" value="PROKAR_LIPOPROTEIN"/>
    <property type="match status" value="1"/>
</dbReference>
<sequence>MLNLNRRQAMSTLSALMLAGCGGGEDSGLDLSMPTSGTTAAPLATEQAKEVAGNTPAQTPQAPPQFLLWDAGSGPSRDFWSRHLALPWKHRNTGDWLDAQGLPQGDVPWASFPVSGQPRVYEVDITALVRHWVDSGENRGAFLRGSGTTGSAYAIWSGRESEVPPQLLVTTDQGSFNCAGMLCGFDPSTYRSPDTRQSATHKPSAPVMVQFDLSAVQGSVQSALMRLNCLQANYVFTVKVFEVDAPRFNLGTDGQAPRMGLAAQGEAALKSHPSVLRCGDFGNLARGAVFDEVLTDSRNPCQQLPDPDAPGTTMLRGQFVPQTHASFHAVTQLLRGDAADPLRPALPATYDELYCRLYFMLEDDWNSTADVHKIALGWDLRMGWWNDYAGGYWYSITGNGGRRGSGKKHFWPAGSSGGVQLADRWGYDGHSVRLCAGIDPGDGNPYSRLRPLQDYVYSLDQPSDYGVIERLGSAAIAKGRWHCVEQRIKINSVTGPYDELGNGESVPDGELDTWLDGVLVSERRGLRWRCHPEMALRGPWINWYFGGRALPDMTMHYRMNHFVLATEYIGPRVG</sequence>
<organism evidence="1 2">
    <name type="scientific">Azohydromonas lata</name>
    <dbReference type="NCBI Taxonomy" id="45677"/>
    <lineage>
        <taxon>Bacteria</taxon>
        <taxon>Pseudomonadati</taxon>
        <taxon>Pseudomonadota</taxon>
        <taxon>Betaproteobacteria</taxon>
        <taxon>Burkholderiales</taxon>
        <taxon>Sphaerotilaceae</taxon>
        <taxon>Azohydromonas</taxon>
    </lineage>
</organism>
<evidence type="ECO:0000313" key="2">
    <source>
        <dbReference type="Proteomes" id="UP001293718"/>
    </source>
</evidence>
<accession>A0ABU5IAK7</accession>
<dbReference type="RefSeq" id="WP_322464776.1">
    <property type="nucleotide sequence ID" value="NZ_JAXOJX010000006.1"/>
</dbReference>
<dbReference type="EMBL" id="JAXOJX010000006">
    <property type="protein sequence ID" value="MDZ5456132.1"/>
    <property type="molecule type" value="Genomic_DNA"/>
</dbReference>
<comment type="caution">
    <text evidence="1">The sequence shown here is derived from an EMBL/GenBank/DDBJ whole genome shotgun (WGS) entry which is preliminary data.</text>
</comment>
<protein>
    <submittedName>
        <fullName evidence="1">Uncharacterized protein</fullName>
    </submittedName>
</protein>
<gene>
    <name evidence="1" type="ORF">SM757_06060</name>
</gene>
<dbReference type="Proteomes" id="UP001293718">
    <property type="component" value="Unassembled WGS sequence"/>
</dbReference>
<evidence type="ECO:0000313" key="1">
    <source>
        <dbReference type="EMBL" id="MDZ5456132.1"/>
    </source>
</evidence>
<name>A0ABU5IAK7_9BURK</name>
<reference evidence="1 2" key="1">
    <citation type="submission" date="2023-11" db="EMBL/GenBank/DDBJ databases">
        <title>Draft genome of Azohydromonas lata strain H1 (DSM1123), a polyhydroxyalkanoate producer.</title>
        <authorList>
            <person name="Traversa D."/>
            <person name="D'Addabbo P."/>
            <person name="Pazzani C."/>
            <person name="Manzari C."/>
            <person name="Chiara M."/>
            <person name="Scrascia M."/>
        </authorList>
    </citation>
    <scope>NUCLEOTIDE SEQUENCE [LARGE SCALE GENOMIC DNA]</scope>
    <source>
        <strain evidence="1 2">H1</strain>
    </source>
</reference>
<proteinExistence type="predicted"/>